<dbReference type="GO" id="GO:0016020">
    <property type="term" value="C:membrane"/>
    <property type="evidence" value="ECO:0007669"/>
    <property type="project" value="UniProtKB-SubCell"/>
</dbReference>
<feature type="transmembrane region" description="Helical" evidence="7">
    <location>
        <begin position="412"/>
        <end position="431"/>
    </location>
</feature>
<dbReference type="Pfam" id="PF00083">
    <property type="entry name" value="Sugar_tr"/>
    <property type="match status" value="1"/>
</dbReference>
<dbReference type="PROSITE" id="PS00216">
    <property type="entry name" value="SUGAR_TRANSPORT_1"/>
    <property type="match status" value="1"/>
</dbReference>
<keyword evidence="9" id="KW-1185">Reference proteome</keyword>
<dbReference type="PANTHER" id="PTHR24064">
    <property type="entry name" value="SOLUTE CARRIER FAMILY 22 MEMBER"/>
    <property type="match status" value="1"/>
</dbReference>
<comment type="subcellular location">
    <subcellularLocation>
        <location evidence="1">Membrane</location>
        <topology evidence="1">Multi-pass membrane protein</topology>
    </subcellularLocation>
</comment>
<dbReference type="InterPro" id="IPR005828">
    <property type="entry name" value="MFS_sugar_transport-like"/>
</dbReference>
<feature type="transmembrane region" description="Helical" evidence="7">
    <location>
        <begin position="437"/>
        <end position="457"/>
    </location>
</feature>
<keyword evidence="5 7" id="KW-0472">Membrane</keyword>
<dbReference type="RefSeq" id="XP_027355220.1">
    <property type="nucleotide sequence ID" value="XM_027499419.1"/>
</dbReference>
<sequence length="541" mass="58279">MPTASSSDSNDRETEFRSPFLPAAEKPGGESEPEKLCIDVMLQNYCGEFGRWQFKHFVLTCLAWALEAFHTMVMIFADREPEWRCLDGAAGLGCEPGATSVCRFEPGSWEWVGGSGSSTVAEWGLVCGDKFKVGLVQAVFFGGCMIGAGIFGHLSDSFLGRKGSLTVVCILNTIFGTLTAFSPNYSSYLILRLLTGCSTGGVGLCAFVLATEPVGPKYRGIAGMSTFYFFSSGITLLSAIAYIFPTWRKLYIASSIPSLLFLITTLPFISESPRWYLIRGRINEAIKIMSTIATTNGNHLPQRVILTLDEEPSPPPIPTPPNASCNVANKDAVTGCLIDVLRSPVTRTRLVLAVVINFLCSVVYYGLSLNVVNLETNLYLTVILNAVAEMPAFMITAMLLDRLGRKPLTIGTLWWSGLFCFLGSLVGNVGVWKGVKMMCGILGIFGMAGTYNLLFIYTAELFPTVVRNAALGCATQAAQMGAILAPVVVVLGGAWPFAVFALCGISGGLFAFYLPETLNQPLYDTLAGLEAKVNNVASIIV</sequence>
<feature type="transmembrane region" description="Helical" evidence="7">
    <location>
        <begin position="221"/>
        <end position="244"/>
    </location>
</feature>
<evidence type="ECO:0000256" key="7">
    <source>
        <dbReference type="SAM" id="Phobius"/>
    </source>
</evidence>
<feature type="transmembrane region" description="Helical" evidence="7">
    <location>
        <begin position="163"/>
        <end position="182"/>
    </location>
</feature>
<dbReference type="AlphaFoldDB" id="A0A8B8LG53"/>
<dbReference type="PROSITE" id="PS50850">
    <property type="entry name" value="MFS"/>
    <property type="match status" value="1"/>
</dbReference>
<reference evidence="9" key="1">
    <citation type="journal article" date="2019" name="Toxins">
        <title>Detection of Abrin-Like and Prepropulchellin-Like Toxin Genes and Transcripts Using Whole Genome Sequencing and Full-Length Transcript Sequencing of Abrus precatorius.</title>
        <authorList>
            <person name="Hovde B.T."/>
            <person name="Daligault H.E."/>
            <person name="Hanschen E.R."/>
            <person name="Kunde Y.A."/>
            <person name="Johnson M.B."/>
            <person name="Starkenburg S.R."/>
            <person name="Johnson S.L."/>
        </authorList>
    </citation>
    <scope>NUCLEOTIDE SEQUENCE [LARGE SCALE GENOMIC DNA]</scope>
</reference>
<feature type="domain" description="Major facilitator superfamily (MFS) profile" evidence="8">
    <location>
        <begin position="56"/>
        <end position="519"/>
    </location>
</feature>
<evidence type="ECO:0000256" key="6">
    <source>
        <dbReference type="SAM" id="MobiDB-lite"/>
    </source>
</evidence>
<dbReference type="GO" id="GO:0022857">
    <property type="term" value="F:transmembrane transporter activity"/>
    <property type="evidence" value="ECO:0007669"/>
    <property type="project" value="InterPro"/>
</dbReference>
<evidence type="ECO:0000256" key="5">
    <source>
        <dbReference type="ARBA" id="ARBA00023136"/>
    </source>
</evidence>
<dbReference type="KEGG" id="aprc:113865064"/>
<evidence type="ECO:0000256" key="4">
    <source>
        <dbReference type="ARBA" id="ARBA00022989"/>
    </source>
</evidence>
<feature type="transmembrane region" description="Helical" evidence="7">
    <location>
        <begin position="133"/>
        <end position="151"/>
    </location>
</feature>
<evidence type="ECO:0000313" key="9">
    <source>
        <dbReference type="Proteomes" id="UP000694853"/>
    </source>
</evidence>
<feature type="transmembrane region" description="Helical" evidence="7">
    <location>
        <begin position="188"/>
        <end position="209"/>
    </location>
</feature>
<keyword evidence="4 7" id="KW-1133">Transmembrane helix</keyword>
<evidence type="ECO:0000259" key="8">
    <source>
        <dbReference type="PROSITE" id="PS50850"/>
    </source>
</evidence>
<evidence type="ECO:0000256" key="2">
    <source>
        <dbReference type="ARBA" id="ARBA00022448"/>
    </source>
</evidence>
<proteinExistence type="predicted"/>
<dbReference type="InterPro" id="IPR005829">
    <property type="entry name" value="Sugar_transporter_CS"/>
</dbReference>
<dbReference type="OrthoDB" id="3936150at2759"/>
<dbReference type="GeneID" id="113865064"/>
<name>A0A8B8LG53_ABRPR</name>
<feature type="region of interest" description="Disordered" evidence="6">
    <location>
        <begin position="1"/>
        <end position="32"/>
    </location>
</feature>
<evidence type="ECO:0000256" key="1">
    <source>
        <dbReference type="ARBA" id="ARBA00004141"/>
    </source>
</evidence>
<feature type="transmembrane region" description="Helical" evidence="7">
    <location>
        <begin position="379"/>
        <end position="400"/>
    </location>
</feature>
<dbReference type="Proteomes" id="UP000694853">
    <property type="component" value="Unplaced"/>
</dbReference>
<dbReference type="InterPro" id="IPR020846">
    <property type="entry name" value="MFS_dom"/>
</dbReference>
<keyword evidence="2" id="KW-0813">Transport</keyword>
<dbReference type="Gene3D" id="1.20.1250.20">
    <property type="entry name" value="MFS general substrate transporter like domains"/>
    <property type="match status" value="1"/>
</dbReference>
<reference evidence="10" key="2">
    <citation type="submission" date="2025-08" db="UniProtKB">
        <authorList>
            <consortium name="RefSeq"/>
        </authorList>
    </citation>
    <scope>IDENTIFICATION</scope>
    <source>
        <tissue evidence="10">Young leaves</tissue>
    </source>
</reference>
<evidence type="ECO:0000313" key="10">
    <source>
        <dbReference type="RefSeq" id="XP_027355220.1"/>
    </source>
</evidence>
<evidence type="ECO:0000256" key="3">
    <source>
        <dbReference type="ARBA" id="ARBA00022692"/>
    </source>
</evidence>
<dbReference type="InterPro" id="IPR036259">
    <property type="entry name" value="MFS_trans_sf"/>
</dbReference>
<keyword evidence="3 7" id="KW-0812">Transmembrane</keyword>
<accession>A0A8B8LG53</accession>
<organism evidence="9 10">
    <name type="scientific">Abrus precatorius</name>
    <name type="common">Indian licorice</name>
    <name type="synonym">Glycine abrus</name>
    <dbReference type="NCBI Taxonomy" id="3816"/>
    <lineage>
        <taxon>Eukaryota</taxon>
        <taxon>Viridiplantae</taxon>
        <taxon>Streptophyta</taxon>
        <taxon>Embryophyta</taxon>
        <taxon>Tracheophyta</taxon>
        <taxon>Spermatophyta</taxon>
        <taxon>Magnoliopsida</taxon>
        <taxon>eudicotyledons</taxon>
        <taxon>Gunneridae</taxon>
        <taxon>Pentapetalae</taxon>
        <taxon>rosids</taxon>
        <taxon>fabids</taxon>
        <taxon>Fabales</taxon>
        <taxon>Fabaceae</taxon>
        <taxon>Papilionoideae</taxon>
        <taxon>50 kb inversion clade</taxon>
        <taxon>NPAAA clade</taxon>
        <taxon>indigoferoid/millettioid clade</taxon>
        <taxon>Abreae</taxon>
        <taxon>Abrus</taxon>
    </lineage>
</organism>
<protein>
    <submittedName>
        <fullName evidence="10">Organic cation/carnitine transporter 4-like</fullName>
    </submittedName>
</protein>
<feature type="transmembrane region" description="Helical" evidence="7">
    <location>
        <begin position="350"/>
        <end position="367"/>
    </location>
</feature>
<gene>
    <name evidence="10" type="primary">LOC113865064</name>
</gene>
<feature type="transmembrane region" description="Helical" evidence="7">
    <location>
        <begin position="250"/>
        <end position="269"/>
    </location>
</feature>
<dbReference type="SUPFAM" id="SSF103473">
    <property type="entry name" value="MFS general substrate transporter"/>
    <property type="match status" value="1"/>
</dbReference>